<accession>A0ABD0JSH6</accession>
<dbReference type="AlphaFoldDB" id="A0ABD0JSH6"/>
<name>A0ABD0JSH6_9CAEN</name>
<protein>
    <submittedName>
        <fullName evidence="1">Uncharacterized protein</fullName>
    </submittedName>
</protein>
<gene>
    <name evidence="1" type="ORF">BaRGS_00030778</name>
</gene>
<comment type="caution">
    <text evidence="1">The sequence shown here is derived from an EMBL/GenBank/DDBJ whole genome shotgun (WGS) entry which is preliminary data.</text>
</comment>
<evidence type="ECO:0000313" key="2">
    <source>
        <dbReference type="Proteomes" id="UP001519460"/>
    </source>
</evidence>
<evidence type="ECO:0000313" key="1">
    <source>
        <dbReference type="EMBL" id="KAK7477949.1"/>
    </source>
</evidence>
<reference evidence="1 2" key="1">
    <citation type="journal article" date="2023" name="Sci. Data">
        <title>Genome assembly of the Korean intertidal mud-creeper Batillaria attramentaria.</title>
        <authorList>
            <person name="Patra A.K."/>
            <person name="Ho P.T."/>
            <person name="Jun S."/>
            <person name="Lee S.J."/>
            <person name="Kim Y."/>
            <person name="Won Y.J."/>
        </authorList>
    </citation>
    <scope>NUCLEOTIDE SEQUENCE [LARGE SCALE GENOMIC DNA]</scope>
    <source>
        <strain evidence="1">Wonlab-2016</strain>
    </source>
</reference>
<sequence length="179" mass="19236">MSIQTVRPSPTFPTNCRGVPPIAPVASSSPDGVAAVAELTMGMTWLPTTFRGPPIPIPPYIAITTTHTTVVPPVTLGLGFEFESQSVRQYLLCHVSAFLSQVLGDACAGSVSVSSQSHGGCRSESSLILTASSSQRPLTRVSLICVYCFKLSRKTVYCFKLSRKTVYCVTEDDCILFCH</sequence>
<organism evidence="1 2">
    <name type="scientific">Batillaria attramentaria</name>
    <dbReference type="NCBI Taxonomy" id="370345"/>
    <lineage>
        <taxon>Eukaryota</taxon>
        <taxon>Metazoa</taxon>
        <taxon>Spiralia</taxon>
        <taxon>Lophotrochozoa</taxon>
        <taxon>Mollusca</taxon>
        <taxon>Gastropoda</taxon>
        <taxon>Caenogastropoda</taxon>
        <taxon>Sorbeoconcha</taxon>
        <taxon>Cerithioidea</taxon>
        <taxon>Batillariidae</taxon>
        <taxon>Batillaria</taxon>
    </lineage>
</organism>
<keyword evidence="2" id="KW-1185">Reference proteome</keyword>
<proteinExistence type="predicted"/>
<dbReference type="Proteomes" id="UP001519460">
    <property type="component" value="Unassembled WGS sequence"/>
</dbReference>
<dbReference type="EMBL" id="JACVVK020000337">
    <property type="protein sequence ID" value="KAK7477949.1"/>
    <property type="molecule type" value="Genomic_DNA"/>
</dbReference>